<dbReference type="InParanoid" id="A0A2P5ESX0"/>
<organism evidence="1 2">
    <name type="scientific">Trema orientale</name>
    <name type="common">Charcoal tree</name>
    <name type="synonym">Celtis orientalis</name>
    <dbReference type="NCBI Taxonomy" id="63057"/>
    <lineage>
        <taxon>Eukaryota</taxon>
        <taxon>Viridiplantae</taxon>
        <taxon>Streptophyta</taxon>
        <taxon>Embryophyta</taxon>
        <taxon>Tracheophyta</taxon>
        <taxon>Spermatophyta</taxon>
        <taxon>Magnoliopsida</taxon>
        <taxon>eudicotyledons</taxon>
        <taxon>Gunneridae</taxon>
        <taxon>Pentapetalae</taxon>
        <taxon>rosids</taxon>
        <taxon>fabids</taxon>
        <taxon>Rosales</taxon>
        <taxon>Cannabaceae</taxon>
        <taxon>Trema</taxon>
    </lineage>
</organism>
<reference evidence="2" key="1">
    <citation type="submission" date="2016-06" db="EMBL/GenBank/DDBJ databases">
        <title>Parallel loss of symbiosis genes in relatives of nitrogen-fixing non-legume Parasponia.</title>
        <authorList>
            <person name="Van Velzen R."/>
            <person name="Holmer R."/>
            <person name="Bu F."/>
            <person name="Rutten L."/>
            <person name="Van Zeijl A."/>
            <person name="Liu W."/>
            <person name="Santuari L."/>
            <person name="Cao Q."/>
            <person name="Sharma T."/>
            <person name="Shen D."/>
            <person name="Roswanjaya Y."/>
            <person name="Wardhani T."/>
            <person name="Kalhor M.S."/>
            <person name="Jansen J."/>
            <person name="Van den Hoogen J."/>
            <person name="Gungor B."/>
            <person name="Hartog M."/>
            <person name="Hontelez J."/>
            <person name="Verver J."/>
            <person name="Yang W.-C."/>
            <person name="Schijlen E."/>
            <person name="Repin R."/>
            <person name="Schilthuizen M."/>
            <person name="Schranz E."/>
            <person name="Heidstra R."/>
            <person name="Miyata K."/>
            <person name="Fedorova E."/>
            <person name="Kohlen W."/>
            <person name="Bisseling T."/>
            <person name="Smit S."/>
            <person name="Geurts R."/>
        </authorList>
    </citation>
    <scope>NUCLEOTIDE SEQUENCE [LARGE SCALE GENOMIC DNA]</scope>
    <source>
        <strain evidence="2">cv. RG33-2</strain>
    </source>
</reference>
<evidence type="ECO:0000313" key="1">
    <source>
        <dbReference type="EMBL" id="PON88638.1"/>
    </source>
</evidence>
<keyword evidence="2" id="KW-1185">Reference proteome</keyword>
<comment type="caution">
    <text evidence="1">The sequence shown here is derived from an EMBL/GenBank/DDBJ whole genome shotgun (WGS) entry which is preliminary data.</text>
</comment>
<evidence type="ECO:0000313" key="2">
    <source>
        <dbReference type="Proteomes" id="UP000237000"/>
    </source>
</evidence>
<dbReference type="Proteomes" id="UP000237000">
    <property type="component" value="Unassembled WGS sequence"/>
</dbReference>
<proteinExistence type="predicted"/>
<accession>A0A2P5ESX0</accession>
<name>A0A2P5ESX0_TREOI</name>
<gene>
    <name evidence="1" type="ORF">TorRG33x02_155430</name>
</gene>
<protein>
    <submittedName>
        <fullName evidence="1">Uncharacterized protein</fullName>
    </submittedName>
</protein>
<dbReference type="OrthoDB" id="10282033at2759"/>
<sequence length="99" mass="10531">MSSLSLSLVPISEGTCEYCSSCSDTDISVGNCKHCSSCSDTDIDEPESPLVPNVQGANLEGDNLHHSLFSGERLSEDCVLPSSSCRANVLFTSLPSLFR</sequence>
<dbReference type="AlphaFoldDB" id="A0A2P5ESX0"/>
<dbReference type="EMBL" id="JXTC01000103">
    <property type="protein sequence ID" value="PON88638.1"/>
    <property type="molecule type" value="Genomic_DNA"/>
</dbReference>